<dbReference type="Pfam" id="PF00480">
    <property type="entry name" value="ROK"/>
    <property type="match status" value="1"/>
</dbReference>
<dbReference type="InterPro" id="IPR043129">
    <property type="entry name" value="ATPase_NBD"/>
</dbReference>
<dbReference type="EMBL" id="AYYY01000025">
    <property type="protein sequence ID" value="KRM61555.1"/>
    <property type="molecule type" value="Genomic_DNA"/>
</dbReference>
<dbReference type="GO" id="GO:0016301">
    <property type="term" value="F:kinase activity"/>
    <property type="evidence" value="ECO:0007669"/>
    <property type="project" value="UniProtKB-KW"/>
</dbReference>
<comment type="caution">
    <text evidence="2">The sequence shown here is derived from an EMBL/GenBank/DDBJ whole genome shotgun (WGS) entry which is preliminary data.</text>
</comment>
<protein>
    <submittedName>
        <fullName evidence="2">Sugar kinase and transcription regulator</fullName>
    </submittedName>
</protein>
<name>A0A0R2AEY3_9LACO</name>
<accession>A0A0R2AEY3</accession>
<dbReference type="AlphaFoldDB" id="A0A0R2AEY3"/>
<dbReference type="InterPro" id="IPR000600">
    <property type="entry name" value="ROK"/>
</dbReference>
<dbReference type="CDD" id="cd24152">
    <property type="entry name" value="ASKHA_NBD_ROK-like"/>
    <property type="match status" value="1"/>
</dbReference>
<keyword evidence="3" id="KW-1185">Reference proteome</keyword>
<dbReference type="RefSeq" id="WP_057778808.1">
    <property type="nucleotide sequence ID" value="NZ_AYYY01000025.1"/>
</dbReference>
<dbReference type="PANTHER" id="PTHR18964:SF170">
    <property type="entry name" value="SUGAR KINASE"/>
    <property type="match status" value="1"/>
</dbReference>
<dbReference type="Proteomes" id="UP000051733">
    <property type="component" value="Unassembled WGS sequence"/>
</dbReference>
<dbReference type="PATRIC" id="fig|1423813.3.peg.1657"/>
<reference evidence="2 3" key="1">
    <citation type="journal article" date="2015" name="Genome Announc.">
        <title>Expanding the biotechnology potential of lactobacilli through comparative genomics of 213 strains and associated genera.</title>
        <authorList>
            <person name="Sun Z."/>
            <person name="Harris H.M."/>
            <person name="McCann A."/>
            <person name="Guo C."/>
            <person name="Argimon S."/>
            <person name="Zhang W."/>
            <person name="Yang X."/>
            <person name="Jeffery I.B."/>
            <person name="Cooney J.C."/>
            <person name="Kagawa T.F."/>
            <person name="Liu W."/>
            <person name="Song Y."/>
            <person name="Salvetti E."/>
            <person name="Wrobel A."/>
            <person name="Rasinkangas P."/>
            <person name="Parkhill J."/>
            <person name="Rea M.C."/>
            <person name="O'Sullivan O."/>
            <person name="Ritari J."/>
            <person name="Douillard F.P."/>
            <person name="Paul Ross R."/>
            <person name="Yang R."/>
            <person name="Briner A.E."/>
            <person name="Felis G.E."/>
            <person name="de Vos W.M."/>
            <person name="Barrangou R."/>
            <person name="Klaenhammer T.R."/>
            <person name="Caufield P.W."/>
            <person name="Cui Y."/>
            <person name="Zhang H."/>
            <person name="O'Toole P.W."/>
        </authorList>
    </citation>
    <scope>NUCLEOTIDE SEQUENCE [LARGE SCALE GENOMIC DNA]</scope>
    <source>
        <strain evidence="2 3">DSM 20634</strain>
    </source>
</reference>
<dbReference type="OrthoDB" id="9795247at2"/>
<dbReference type="PANTHER" id="PTHR18964">
    <property type="entry name" value="ROK (REPRESSOR, ORF, KINASE) FAMILY"/>
    <property type="match status" value="1"/>
</dbReference>
<dbReference type="STRING" id="1423813.FC26_GL001630"/>
<gene>
    <name evidence="2" type="ORF">FC26_GL001630</name>
</gene>
<keyword evidence="2" id="KW-0808">Transferase</keyword>
<keyword evidence="2" id="KW-0418">Kinase</keyword>
<dbReference type="SUPFAM" id="SSF53067">
    <property type="entry name" value="Actin-like ATPase domain"/>
    <property type="match status" value="1"/>
</dbReference>
<comment type="similarity">
    <text evidence="1">Belongs to the ROK (NagC/XylR) family.</text>
</comment>
<proteinExistence type="inferred from homology"/>
<evidence type="ECO:0000313" key="2">
    <source>
        <dbReference type="EMBL" id="KRM61555.1"/>
    </source>
</evidence>
<evidence type="ECO:0000313" key="3">
    <source>
        <dbReference type="Proteomes" id="UP000051733"/>
    </source>
</evidence>
<sequence>MSKIALIDVGGTSIKFGTWDGHELAKTGQSTTPATLTEFYQVLQMHVNLLQHRTPIAGVGISIPGSVNKQTGQIEGKSAIDYIHGFDIQSALTQQLHLPVTLENDANCAALAELTDGAGQDVSNLLFMIIGTGVGGAVIIDNHIWHGKHLFGGEFGYMLVDDHHILSDIASPVKVARHFTKRQADGHIYNGKEVFDLAESDHPLAKQEVDRFYRVLARAIFNLQYSFDPERIVIGGAVSNNPELLPRLNQEVAACRDASKIGTILPSLTTCTYTDAANLRGAAVDFLATYPNALH</sequence>
<organism evidence="2 3">
    <name type="scientific">Paucilactobacillus vaccinostercus DSM 20634</name>
    <dbReference type="NCBI Taxonomy" id="1423813"/>
    <lineage>
        <taxon>Bacteria</taxon>
        <taxon>Bacillati</taxon>
        <taxon>Bacillota</taxon>
        <taxon>Bacilli</taxon>
        <taxon>Lactobacillales</taxon>
        <taxon>Lactobacillaceae</taxon>
        <taxon>Paucilactobacillus</taxon>
    </lineage>
</organism>
<evidence type="ECO:0000256" key="1">
    <source>
        <dbReference type="ARBA" id="ARBA00006479"/>
    </source>
</evidence>
<dbReference type="Gene3D" id="3.30.420.40">
    <property type="match status" value="2"/>
</dbReference>